<dbReference type="HOGENOM" id="CLU_005965_0_3_1"/>
<dbReference type="OrthoDB" id="29851at2759"/>
<dbReference type="PRINTS" id="PR00301">
    <property type="entry name" value="HEATSHOCK70"/>
</dbReference>
<dbReference type="Gene3D" id="3.30.30.30">
    <property type="match status" value="1"/>
</dbReference>
<evidence type="ECO:0000313" key="5">
    <source>
        <dbReference type="EMBL" id="EIW09961.1"/>
    </source>
</evidence>
<evidence type="ECO:0000256" key="1">
    <source>
        <dbReference type="ARBA" id="ARBA00007381"/>
    </source>
</evidence>
<dbReference type="Gene3D" id="3.30.420.40">
    <property type="match status" value="2"/>
</dbReference>
<dbReference type="CDD" id="cd10232">
    <property type="entry name" value="ASKHA_NBD_HSP70_ScSsz1p-like"/>
    <property type="match status" value="1"/>
</dbReference>
<dbReference type="FunFam" id="2.60.34.10:FF:000029">
    <property type="entry name" value="Ssz1p"/>
    <property type="match status" value="1"/>
</dbReference>
<evidence type="ECO:0000256" key="4">
    <source>
        <dbReference type="SAM" id="MobiDB-lite"/>
    </source>
</evidence>
<dbReference type="AlphaFoldDB" id="N1P2L9"/>
<dbReference type="Pfam" id="PF00012">
    <property type="entry name" value="HSP70"/>
    <property type="match status" value="1"/>
</dbReference>
<proteinExistence type="inferred from homology"/>
<dbReference type="InterPro" id="IPR029047">
    <property type="entry name" value="HSP70_peptide-bd_sf"/>
</dbReference>
<organism evidence="5">
    <name type="scientific">Saccharomyces cerevisiae (strain CEN.PK113-7D)</name>
    <name type="common">Baker's yeast</name>
    <dbReference type="NCBI Taxonomy" id="889517"/>
    <lineage>
        <taxon>Eukaryota</taxon>
        <taxon>Fungi</taxon>
        <taxon>Dikarya</taxon>
        <taxon>Ascomycota</taxon>
        <taxon>Saccharomycotina</taxon>
        <taxon>Saccharomycetes</taxon>
        <taxon>Saccharomycetales</taxon>
        <taxon>Saccharomycetaceae</taxon>
        <taxon>Saccharomyces</taxon>
    </lineage>
</organism>
<dbReference type="SUPFAM" id="SSF100920">
    <property type="entry name" value="Heat shock protein 70kD (HSP70), peptide-binding domain"/>
    <property type="match status" value="1"/>
</dbReference>
<accession>N1P2L9</accession>
<gene>
    <name evidence="5" type="ORF">CENPK1137D_5206</name>
</gene>
<dbReference type="Proteomes" id="UP000013192">
    <property type="component" value="Chromosome VIII"/>
</dbReference>
<dbReference type="GO" id="GO:0005524">
    <property type="term" value="F:ATP binding"/>
    <property type="evidence" value="ECO:0007669"/>
    <property type="project" value="UniProtKB-KW"/>
</dbReference>
<dbReference type="Gene3D" id="3.90.640.10">
    <property type="entry name" value="Actin, Chain A, domain 4"/>
    <property type="match status" value="1"/>
</dbReference>
<name>N1P2L9_YEASC</name>
<protein>
    <submittedName>
        <fullName evidence="5">Ssz1p</fullName>
    </submittedName>
</protein>
<dbReference type="SUPFAM" id="SSF53067">
    <property type="entry name" value="Actin-like ATPase domain"/>
    <property type="match status" value="2"/>
</dbReference>
<keyword evidence="3" id="KW-0067">ATP-binding</keyword>
<evidence type="ECO:0000256" key="3">
    <source>
        <dbReference type="ARBA" id="ARBA00022840"/>
    </source>
</evidence>
<dbReference type="InterPro" id="IPR043129">
    <property type="entry name" value="ATPase_NBD"/>
</dbReference>
<dbReference type="GO" id="GO:0140662">
    <property type="term" value="F:ATP-dependent protein folding chaperone"/>
    <property type="evidence" value="ECO:0007669"/>
    <property type="project" value="InterPro"/>
</dbReference>
<evidence type="ECO:0000256" key="2">
    <source>
        <dbReference type="ARBA" id="ARBA00022741"/>
    </source>
</evidence>
<dbReference type="Gene3D" id="2.60.34.10">
    <property type="entry name" value="Substrate Binding Domain Of DNAk, Chain A, domain 1"/>
    <property type="match status" value="1"/>
</dbReference>
<dbReference type="FunFam" id="3.90.640.10:FF:000010">
    <property type="entry name" value="heat shock 70 kDa protein 14"/>
    <property type="match status" value="1"/>
</dbReference>
<dbReference type="InterPro" id="IPR013126">
    <property type="entry name" value="Hsp_70_fam"/>
</dbReference>
<dbReference type="EMBL" id="CM001529">
    <property type="protein sequence ID" value="EIW09961.1"/>
    <property type="molecule type" value="Genomic_DNA"/>
</dbReference>
<keyword evidence="2" id="KW-0547">Nucleotide-binding</keyword>
<dbReference type="GO" id="GO:0005829">
    <property type="term" value="C:cytosol"/>
    <property type="evidence" value="ECO:0007669"/>
    <property type="project" value="TreeGrafter"/>
</dbReference>
<dbReference type="GO" id="GO:0005634">
    <property type="term" value="C:nucleus"/>
    <property type="evidence" value="ECO:0007669"/>
    <property type="project" value="TreeGrafter"/>
</dbReference>
<reference evidence="5" key="1">
    <citation type="submission" date="2012-03" db="EMBL/GenBank/DDBJ databases">
        <title>De novo sequencing, assembly and analysis of the genome of the laboratory strain Saccharomyces cerevisiae CEN.PK113-7D, a model for modern industrial biotechnology.</title>
        <authorList>
            <person name="Nijkamp J.F."/>
            <person name="van den Broek M.A."/>
            <person name="Datema E."/>
            <person name="de Kok S."/>
            <person name="Bosman L."/>
            <person name="Luttink M.A."/>
            <person name="Daran-Lapujade P."/>
            <person name="Vongsangnak W."/>
            <person name="Nielsen J."/>
            <person name="Heijne W.H.M."/>
            <person name="Klaassen P."/>
            <person name="Platt D."/>
            <person name="Paddon C.J."/>
            <person name="Koetter P."/>
            <person name="van Ham R.C."/>
            <person name="Reinders M.J.T."/>
            <person name="Pronk J.T."/>
            <person name="de Ridder D."/>
            <person name="Daran J.-M."/>
        </authorList>
    </citation>
    <scope>NUCLEOTIDE SEQUENCE</scope>
    <source>
        <strain evidence="5">CEN.PK113-7D</strain>
    </source>
</reference>
<sequence>MVVSSPIQEVLRLHKYIEISTTTITVKITNKMSSPVIGITFGNTSSSIAYINPKNDVDVIANPDGERAIPSALSYVGEDEYHGGQALQQLIRNPKNTIINFRDFIGLPFDKCDVSKCANGAPAVEVDGKVGFVISRGEGKEEKLTVDEVVSRHLNRLKLAAEDYIGSAVKEAVLTVPTNFSEEQKTALKASAAKIGLQIVQFINEPSAALLAHAEQFPFEKDVNVVVADFGGIRSDAAVIAVRNGIFTILATAHDLSLGGDNLDTELVEYFASEFQKKYQANPRKNARSLAKLKANSSITKKTLSNATSATISIDSLADGFDYHASINRMRYELVANKVFAQFSSFVDSVIAKAELDPLDIDAVLLTGGVSFTPKLTTNLEYTLPESVEILGPQNKNASNNPNELAASGAALQARLISDYDADELAEALQPVIVNTPHLKKPIGLIGAKGEFHPVLLAETSFPVQKKLTLKQAKGDFLIGVYEGDHHIEEKTLEPIPKEENAEEDDESEWSDDEPEVVREKLYTLGTKLMELGIKNANGVEIIFNINKDGALRVTARDLKTGNAVKGEL</sequence>
<comment type="similarity">
    <text evidence="1">Belongs to the heat shock protein 70 family.</text>
</comment>
<dbReference type="PANTHER" id="PTHR45639">
    <property type="entry name" value="HSC70CB, ISOFORM G-RELATED"/>
    <property type="match status" value="1"/>
</dbReference>
<feature type="region of interest" description="Disordered" evidence="4">
    <location>
        <begin position="495"/>
        <end position="515"/>
    </location>
</feature>
<dbReference type="PANTHER" id="PTHR45639:SF32">
    <property type="entry name" value="HEAT SHOCK PROTEIN PDR13"/>
    <property type="match status" value="1"/>
</dbReference>
<feature type="compositionally biased region" description="Acidic residues" evidence="4">
    <location>
        <begin position="501"/>
        <end position="515"/>
    </location>
</feature>